<protein>
    <submittedName>
        <fullName evidence="2">9237_t:CDS:1</fullName>
    </submittedName>
</protein>
<proteinExistence type="predicted"/>
<evidence type="ECO:0000256" key="1">
    <source>
        <dbReference type="SAM" id="MobiDB-lite"/>
    </source>
</evidence>
<dbReference type="Proteomes" id="UP000789570">
    <property type="component" value="Unassembled WGS sequence"/>
</dbReference>
<comment type="caution">
    <text evidence="2">The sequence shown here is derived from an EMBL/GenBank/DDBJ whole genome shotgun (WGS) entry which is preliminary data.</text>
</comment>
<accession>A0A9N9DGS5</accession>
<evidence type="ECO:0000313" key="2">
    <source>
        <dbReference type="EMBL" id="CAG8635749.1"/>
    </source>
</evidence>
<dbReference type="OrthoDB" id="2448791at2759"/>
<name>A0A9N9DGS5_9GLOM</name>
<dbReference type="AlphaFoldDB" id="A0A9N9DGS5"/>
<feature type="compositionally biased region" description="Basic and acidic residues" evidence="1">
    <location>
        <begin position="102"/>
        <end position="123"/>
    </location>
</feature>
<organism evidence="2 3">
    <name type="scientific">Funneliformis caledonium</name>
    <dbReference type="NCBI Taxonomy" id="1117310"/>
    <lineage>
        <taxon>Eukaryota</taxon>
        <taxon>Fungi</taxon>
        <taxon>Fungi incertae sedis</taxon>
        <taxon>Mucoromycota</taxon>
        <taxon>Glomeromycotina</taxon>
        <taxon>Glomeromycetes</taxon>
        <taxon>Glomerales</taxon>
        <taxon>Glomeraceae</taxon>
        <taxon>Funneliformis</taxon>
    </lineage>
</organism>
<sequence length="123" mass="14061">MIGSEALKLLLKQIIDNNAAASFVSLFLEKFSTEEKQNLWHHQLNTLRQGPYEKLRKNIVLLITFSHSKNVKEAIDAAKQVEKQLSLNYATLSNTLSAQLEGKPEKRKPKDDRNLTKVWDTKA</sequence>
<dbReference type="EMBL" id="CAJVPQ010003721">
    <property type="protein sequence ID" value="CAG8635749.1"/>
    <property type="molecule type" value="Genomic_DNA"/>
</dbReference>
<feature type="region of interest" description="Disordered" evidence="1">
    <location>
        <begin position="98"/>
        <end position="123"/>
    </location>
</feature>
<keyword evidence="3" id="KW-1185">Reference proteome</keyword>
<gene>
    <name evidence="2" type="ORF">FCALED_LOCUS10303</name>
</gene>
<reference evidence="2" key="1">
    <citation type="submission" date="2021-06" db="EMBL/GenBank/DDBJ databases">
        <authorList>
            <person name="Kallberg Y."/>
            <person name="Tangrot J."/>
            <person name="Rosling A."/>
        </authorList>
    </citation>
    <scope>NUCLEOTIDE SEQUENCE</scope>
    <source>
        <strain evidence="2">UK204</strain>
    </source>
</reference>
<evidence type="ECO:0000313" key="3">
    <source>
        <dbReference type="Proteomes" id="UP000789570"/>
    </source>
</evidence>